<evidence type="ECO:0000256" key="1">
    <source>
        <dbReference type="SAM" id="MobiDB-lite"/>
    </source>
</evidence>
<accession>A0A8B2PQ60</accession>
<sequence length="127" mass="14686">MKGESLLKEGQHRIGPTKIESYSARLIEPYRPPSKGGNTRAWHRHAFQVDGHLYSFIALGAKKWIYAKDDVEFVWSWDDSGKYRNVDPDTIRTMSKNGEPVVRGERGSKKWRTAPARMPASRREQRD</sequence>
<dbReference type="AlphaFoldDB" id="A0A8B2PQ60"/>
<reference evidence="2 3" key="1">
    <citation type="submission" date="2013-04" db="EMBL/GenBank/DDBJ databases">
        <title>Hyphomonas sp. T24B3 Genome Sequencing.</title>
        <authorList>
            <person name="Lai Q."/>
            <person name="Shao Z."/>
        </authorList>
    </citation>
    <scope>NUCLEOTIDE SEQUENCE [LARGE SCALE GENOMIC DNA]</scope>
    <source>
        <strain evidence="2 3">T24B3</strain>
    </source>
</reference>
<proteinExistence type="predicted"/>
<protein>
    <submittedName>
        <fullName evidence="2">Uncharacterized protein</fullName>
    </submittedName>
</protein>
<feature type="region of interest" description="Disordered" evidence="1">
    <location>
        <begin position="86"/>
        <end position="127"/>
    </location>
</feature>
<dbReference type="Proteomes" id="UP000249123">
    <property type="component" value="Unassembled WGS sequence"/>
</dbReference>
<keyword evidence="3" id="KW-1185">Reference proteome</keyword>
<dbReference type="EMBL" id="AWFB01000019">
    <property type="protein sequence ID" value="RAN33530.1"/>
    <property type="molecule type" value="Genomic_DNA"/>
</dbReference>
<gene>
    <name evidence="2" type="ORF">HY3_12790</name>
</gene>
<dbReference type="OrthoDB" id="8450309at2"/>
<evidence type="ECO:0000313" key="3">
    <source>
        <dbReference type="Proteomes" id="UP000249123"/>
    </source>
</evidence>
<comment type="caution">
    <text evidence="2">The sequence shown here is derived from an EMBL/GenBank/DDBJ whole genome shotgun (WGS) entry which is preliminary data.</text>
</comment>
<name>A0A8B2PQ60_9PROT</name>
<evidence type="ECO:0000313" key="2">
    <source>
        <dbReference type="EMBL" id="RAN33530.1"/>
    </source>
</evidence>
<dbReference type="RefSeq" id="WP_051594810.1">
    <property type="nucleotide sequence ID" value="NZ_AWFA01000016.1"/>
</dbReference>
<organism evidence="2 3">
    <name type="scientific">Hyphomonas pacifica</name>
    <dbReference type="NCBI Taxonomy" id="1280941"/>
    <lineage>
        <taxon>Bacteria</taxon>
        <taxon>Pseudomonadati</taxon>
        <taxon>Pseudomonadota</taxon>
        <taxon>Alphaproteobacteria</taxon>
        <taxon>Hyphomonadales</taxon>
        <taxon>Hyphomonadaceae</taxon>
        <taxon>Hyphomonas</taxon>
    </lineage>
</organism>